<dbReference type="Gene3D" id="3.40.50.450">
    <property type="match status" value="1"/>
</dbReference>
<evidence type="ECO:0008006" key="3">
    <source>
        <dbReference type="Google" id="ProtNLM"/>
    </source>
</evidence>
<evidence type="ECO:0000313" key="2">
    <source>
        <dbReference type="Proteomes" id="UP001596112"/>
    </source>
</evidence>
<dbReference type="EMBL" id="JBHSNZ010000012">
    <property type="protein sequence ID" value="MFC5809784.1"/>
    <property type="molecule type" value="Genomic_DNA"/>
</dbReference>
<proteinExistence type="predicted"/>
<name>A0ABW1B9D8_9ACTN</name>
<keyword evidence="2" id="KW-1185">Reference proteome</keyword>
<dbReference type="SUPFAM" id="SSF102405">
    <property type="entry name" value="MCP/YpsA-like"/>
    <property type="match status" value="1"/>
</dbReference>
<dbReference type="PANTHER" id="PTHR38440:SF1">
    <property type="entry name" value="UPF0398 PROTEIN SPR0331"/>
    <property type="match status" value="1"/>
</dbReference>
<gene>
    <name evidence="1" type="ORF">ACFQGO_20120</name>
</gene>
<sequence length="163" mass="17176">MTTIAVTGHMDLTEDSIPLVRTALDDLLKQYADGGDLIGVSCIAKGADSLFAEAVLAAGGRLTVVIPSQDYRQNKVKPDHVPLFDHLVEAAAEVLVLPHETANRQAYEAANAVLIERAERLVAVWNGEPPTGKGGGTADTVLEAQTAGIPVDVVWPDGAARRS</sequence>
<dbReference type="RefSeq" id="WP_272171324.1">
    <property type="nucleotide sequence ID" value="NZ_JAQOSL010000028.1"/>
</dbReference>
<accession>A0ABW1B9D8</accession>
<dbReference type="InterPro" id="IPR010697">
    <property type="entry name" value="YspA"/>
</dbReference>
<reference evidence="2" key="1">
    <citation type="journal article" date="2019" name="Int. J. Syst. Evol. Microbiol.">
        <title>The Global Catalogue of Microorganisms (GCM) 10K type strain sequencing project: providing services to taxonomists for standard genome sequencing and annotation.</title>
        <authorList>
            <consortium name="The Broad Institute Genomics Platform"/>
            <consortium name="The Broad Institute Genome Sequencing Center for Infectious Disease"/>
            <person name="Wu L."/>
            <person name="Ma J."/>
        </authorList>
    </citation>
    <scope>NUCLEOTIDE SEQUENCE [LARGE SCALE GENOMIC DNA]</scope>
    <source>
        <strain evidence="2">JCM 9918</strain>
    </source>
</reference>
<comment type="caution">
    <text evidence="1">The sequence shown here is derived from an EMBL/GenBank/DDBJ whole genome shotgun (WGS) entry which is preliminary data.</text>
</comment>
<dbReference type="Proteomes" id="UP001596112">
    <property type="component" value="Unassembled WGS sequence"/>
</dbReference>
<protein>
    <recommendedName>
        <fullName evidence="3">DNA recombination-mediator protein A</fullName>
    </recommendedName>
</protein>
<dbReference type="PANTHER" id="PTHR38440">
    <property type="entry name" value="UPF0398 PROTEIN YPSA"/>
    <property type="match status" value="1"/>
</dbReference>
<evidence type="ECO:0000313" key="1">
    <source>
        <dbReference type="EMBL" id="MFC5809784.1"/>
    </source>
</evidence>
<organism evidence="1 2">
    <name type="scientific">Streptomyces heilongjiangensis</name>
    <dbReference type="NCBI Taxonomy" id="945052"/>
    <lineage>
        <taxon>Bacteria</taxon>
        <taxon>Bacillati</taxon>
        <taxon>Actinomycetota</taxon>
        <taxon>Actinomycetes</taxon>
        <taxon>Kitasatosporales</taxon>
        <taxon>Streptomycetaceae</taxon>
        <taxon>Streptomyces</taxon>
    </lineage>
</organism>